<gene>
    <name evidence="1" type="ORF">CI238_12254</name>
</gene>
<dbReference type="OrthoDB" id="206452at2759"/>
<evidence type="ECO:0000313" key="1">
    <source>
        <dbReference type="EMBL" id="KZL86948.1"/>
    </source>
</evidence>
<keyword evidence="2" id="KW-1185">Reference proteome</keyword>
<dbReference type="EMBL" id="LFIW01000346">
    <property type="protein sequence ID" value="KZL86948.1"/>
    <property type="molecule type" value="Genomic_DNA"/>
</dbReference>
<proteinExistence type="predicted"/>
<accession>A0A162PBF3</accession>
<dbReference type="Proteomes" id="UP000076584">
    <property type="component" value="Unassembled WGS sequence"/>
</dbReference>
<sequence>MGRVLSMVQIHLTIPKAEISALVGHVVDEFDPEGDINFNCAEQSMVYCKVARFHDTARQVRVLSTSSPKGAKYVGQSDGRFHA</sequence>
<dbReference type="STRING" id="1573173.A0A162PBF3"/>
<organism evidence="1 2">
    <name type="scientific">Colletotrichum incanum</name>
    <name type="common">Soybean anthracnose fungus</name>
    <dbReference type="NCBI Taxonomy" id="1573173"/>
    <lineage>
        <taxon>Eukaryota</taxon>
        <taxon>Fungi</taxon>
        <taxon>Dikarya</taxon>
        <taxon>Ascomycota</taxon>
        <taxon>Pezizomycotina</taxon>
        <taxon>Sordariomycetes</taxon>
        <taxon>Hypocreomycetidae</taxon>
        <taxon>Glomerellales</taxon>
        <taxon>Glomerellaceae</taxon>
        <taxon>Colletotrichum</taxon>
        <taxon>Colletotrichum spaethianum species complex</taxon>
    </lineage>
</organism>
<dbReference type="SUPFAM" id="SSF143990">
    <property type="entry name" value="YbiA-like"/>
    <property type="match status" value="1"/>
</dbReference>
<evidence type="ECO:0000313" key="2">
    <source>
        <dbReference type="Proteomes" id="UP000076584"/>
    </source>
</evidence>
<reference evidence="1 2" key="1">
    <citation type="submission" date="2015-06" db="EMBL/GenBank/DDBJ databases">
        <title>Survival trade-offs in plant roots during colonization by closely related pathogenic and mutualistic fungi.</title>
        <authorList>
            <person name="Hacquard S."/>
            <person name="Kracher B."/>
            <person name="Hiruma K."/>
            <person name="Weinman A."/>
            <person name="Muench P."/>
            <person name="Garrido Oter R."/>
            <person name="Ver Loren van Themaat E."/>
            <person name="Dallerey J.-F."/>
            <person name="Damm U."/>
            <person name="Henrissat B."/>
            <person name="Lespinet O."/>
            <person name="Thon M."/>
            <person name="Kemen E."/>
            <person name="McHardy A.C."/>
            <person name="Schulze-Lefert P."/>
            <person name="O'Connell R.J."/>
        </authorList>
    </citation>
    <scope>NUCLEOTIDE SEQUENCE [LARGE SCALE GENOMIC DNA]</scope>
    <source>
        <strain evidence="1 2">MAFF 238704</strain>
    </source>
</reference>
<dbReference type="InterPro" id="IPR037238">
    <property type="entry name" value="YbiA-like_sf"/>
</dbReference>
<dbReference type="AlphaFoldDB" id="A0A162PBF3"/>
<comment type="caution">
    <text evidence="1">The sequence shown here is derived from an EMBL/GenBank/DDBJ whole genome shotgun (WGS) entry which is preliminary data.</text>
</comment>
<name>A0A162PBF3_COLIC</name>
<protein>
    <submittedName>
        <fullName evidence="1">Uncharacterized protein</fullName>
    </submittedName>
</protein>